<dbReference type="SUPFAM" id="SSF52540">
    <property type="entry name" value="P-loop containing nucleoside triphosphate hydrolases"/>
    <property type="match status" value="2"/>
</dbReference>
<dbReference type="FunFam" id="3.40.50.300:FF:000840">
    <property type="entry name" value="Immune-associated nucleotide-binding protein 9"/>
    <property type="match status" value="2"/>
</dbReference>
<accession>A0A9J5YPA5</accession>
<evidence type="ECO:0000259" key="6">
    <source>
        <dbReference type="PROSITE" id="PS51720"/>
    </source>
</evidence>
<evidence type="ECO:0000313" key="7">
    <source>
        <dbReference type="EMBL" id="KAG5601773.1"/>
    </source>
</evidence>
<feature type="region of interest" description="Disordered" evidence="5">
    <location>
        <begin position="287"/>
        <end position="312"/>
    </location>
</feature>
<dbReference type="PANTHER" id="PTHR10903:SF189">
    <property type="entry name" value="NTGP4"/>
    <property type="match status" value="1"/>
</dbReference>
<feature type="domain" description="AIG1-type G" evidence="6">
    <location>
        <begin position="384"/>
        <end position="592"/>
    </location>
</feature>
<dbReference type="PROSITE" id="PS51720">
    <property type="entry name" value="G_AIG1"/>
    <property type="match status" value="2"/>
</dbReference>
<proteinExistence type="inferred from homology"/>
<feature type="coiled-coil region" evidence="4">
    <location>
        <begin position="595"/>
        <end position="659"/>
    </location>
</feature>
<dbReference type="Pfam" id="PF04548">
    <property type="entry name" value="AIG1"/>
    <property type="match status" value="2"/>
</dbReference>
<keyword evidence="2" id="KW-0547">Nucleotide-binding</keyword>
<dbReference type="GO" id="GO:0005525">
    <property type="term" value="F:GTP binding"/>
    <property type="evidence" value="ECO:0007669"/>
    <property type="project" value="UniProtKB-KW"/>
</dbReference>
<dbReference type="PANTHER" id="PTHR10903">
    <property type="entry name" value="GTPASE, IMAP FAMILY MEMBER-RELATED"/>
    <property type="match status" value="1"/>
</dbReference>
<reference evidence="7 8" key="1">
    <citation type="submission" date="2020-09" db="EMBL/GenBank/DDBJ databases">
        <title>De no assembly of potato wild relative species, Solanum commersonii.</title>
        <authorList>
            <person name="Cho K."/>
        </authorList>
    </citation>
    <scope>NUCLEOTIDE SEQUENCE [LARGE SCALE GENOMIC DNA]</scope>
    <source>
        <strain evidence="7">LZ3.2</strain>
        <tissue evidence="7">Leaf</tissue>
    </source>
</reference>
<feature type="region of interest" description="Disordered" evidence="5">
    <location>
        <begin position="231"/>
        <end position="253"/>
    </location>
</feature>
<evidence type="ECO:0000256" key="3">
    <source>
        <dbReference type="ARBA" id="ARBA00023134"/>
    </source>
</evidence>
<feature type="region of interest" description="Disordered" evidence="5">
    <location>
        <begin position="326"/>
        <end position="348"/>
    </location>
</feature>
<dbReference type="AlphaFoldDB" id="A0A9J5YPA5"/>
<dbReference type="Proteomes" id="UP000824120">
    <property type="component" value="Chromosome 6"/>
</dbReference>
<comment type="similarity">
    <text evidence="1">Belongs to the TRAFAC class TrmE-Era-EngA-EngB-Septin-like GTPase superfamily. AIG1/Toc34/Toc159-like paraseptin GTPase family. IAN subfamily.</text>
</comment>
<keyword evidence="8" id="KW-1185">Reference proteome</keyword>
<dbReference type="InterPro" id="IPR006703">
    <property type="entry name" value="G_AIG1"/>
</dbReference>
<keyword evidence="3" id="KW-0342">GTP-binding</keyword>
<evidence type="ECO:0000313" key="8">
    <source>
        <dbReference type="Proteomes" id="UP000824120"/>
    </source>
</evidence>
<organism evidence="7 8">
    <name type="scientific">Solanum commersonii</name>
    <name type="common">Commerson's wild potato</name>
    <name type="synonym">Commerson's nightshade</name>
    <dbReference type="NCBI Taxonomy" id="4109"/>
    <lineage>
        <taxon>Eukaryota</taxon>
        <taxon>Viridiplantae</taxon>
        <taxon>Streptophyta</taxon>
        <taxon>Embryophyta</taxon>
        <taxon>Tracheophyta</taxon>
        <taxon>Spermatophyta</taxon>
        <taxon>Magnoliopsida</taxon>
        <taxon>eudicotyledons</taxon>
        <taxon>Gunneridae</taxon>
        <taxon>Pentapetalae</taxon>
        <taxon>asterids</taxon>
        <taxon>lamiids</taxon>
        <taxon>Solanales</taxon>
        <taxon>Solanaceae</taxon>
        <taxon>Solanoideae</taxon>
        <taxon>Solaneae</taxon>
        <taxon>Solanum</taxon>
    </lineage>
</organism>
<protein>
    <recommendedName>
        <fullName evidence="6">AIG1-type G domain-containing protein</fullName>
    </recommendedName>
</protein>
<keyword evidence="4" id="KW-0175">Coiled coil</keyword>
<sequence length="745" mass="84376">MGGSAILSEDWEFNNNEARTVVLIGRTGDGKSSTGNSILGKKIFRSMPQSAGVTATCEVQSTLLPNGQILDVIDTPGLFDFSDDTEMIGNEIVKCIDLAKDGLHAVLLVLSVRTRFSREHQAAIESFQHFFGNKISDYMIVVFTGGDDLEENDVTLDAYLGADCPDPLQEVLAICQNRVVLFDNKTTDPIKKADQLKELLEQVNLVVEKNGGKPYTNDLFKEFKKEKVDSSLGHSKEDIDGLKDQMQRSHEEQVRRITEMVESKLNETIQRLDKQLEEERSARLVAEQKAKEAQEKSEKKSRELKDKLDKQLEKERSARLAAELNAKKVQKKSENKSRELKNQLESSRREINELRDRCNILAAEKQDKMGGCGTSIDGWEFDKTEARTLVLIGCAGDGKSSTGNSIVGRNVFRSMPHSAGVTSTCEHQRTDLPNDQILHVIDTPGLFDFSAAPEIVRNEFLRCVDLAEDGIHAVLLVLSVRNRFSKEQQAAVQSFQEFFGGKISDYMIVVFTGGDDLEDHDVTLDDYLGSDCPEPLKETLAMCENRVVLFDNKTQNQIKRAEQLRELLFEVDLVVEENDGMPYTNNLFKKFKEGAMNFHDQKANVEQDIKELKDQMQRSHEEQFSRITEMVESKLEEKMQRLEKQLKMDRAARVAAEQKAKKDQKKSKHENRKLNDLLESSMLALYSPFNFQHTYRTPNFWPGELLLSFQTQGWQWGGADAGWADLRLCGAEWVKDCAGRVEMGF</sequence>
<feature type="compositionally biased region" description="Basic and acidic residues" evidence="5">
    <location>
        <begin position="331"/>
        <end position="348"/>
    </location>
</feature>
<evidence type="ECO:0000256" key="2">
    <source>
        <dbReference type="ARBA" id="ARBA00022741"/>
    </source>
</evidence>
<evidence type="ECO:0000256" key="4">
    <source>
        <dbReference type="SAM" id="Coils"/>
    </source>
</evidence>
<evidence type="ECO:0000256" key="1">
    <source>
        <dbReference type="ARBA" id="ARBA00008535"/>
    </source>
</evidence>
<evidence type="ECO:0000256" key="5">
    <source>
        <dbReference type="SAM" id="MobiDB-lite"/>
    </source>
</evidence>
<feature type="domain" description="AIG1-type G" evidence="6">
    <location>
        <begin position="16"/>
        <end position="224"/>
    </location>
</feature>
<name>A0A9J5YPA5_SOLCO</name>
<gene>
    <name evidence="7" type="ORF">H5410_033143</name>
</gene>
<comment type="caution">
    <text evidence="7">The sequence shown here is derived from an EMBL/GenBank/DDBJ whole genome shotgun (WGS) entry which is preliminary data.</text>
</comment>
<dbReference type="InterPro" id="IPR027417">
    <property type="entry name" value="P-loop_NTPase"/>
</dbReference>
<dbReference type="CDD" id="cd01852">
    <property type="entry name" value="AIG1"/>
    <property type="match status" value="2"/>
</dbReference>
<dbReference type="InterPro" id="IPR045058">
    <property type="entry name" value="GIMA/IAN/Toc"/>
</dbReference>
<dbReference type="Gene3D" id="3.40.50.300">
    <property type="entry name" value="P-loop containing nucleotide triphosphate hydrolases"/>
    <property type="match status" value="2"/>
</dbReference>
<dbReference type="EMBL" id="JACXVP010000006">
    <property type="protein sequence ID" value="KAG5601773.1"/>
    <property type="molecule type" value="Genomic_DNA"/>
</dbReference>
<dbReference type="OrthoDB" id="8954335at2759"/>